<comment type="caution">
    <text evidence="1">The sequence shown here is derived from an EMBL/GenBank/DDBJ whole genome shotgun (WGS) entry which is preliminary data.</text>
</comment>
<accession>A0A512TMM9</accession>
<dbReference type="PANTHER" id="PTHR31118:SF12">
    <property type="entry name" value="CYCLASE-LIKE PROTEIN 2"/>
    <property type="match status" value="1"/>
</dbReference>
<dbReference type="Proteomes" id="UP000321089">
    <property type="component" value="Unassembled WGS sequence"/>
</dbReference>
<organism evidence="1 3">
    <name type="scientific">Clostridium butyricum</name>
    <dbReference type="NCBI Taxonomy" id="1492"/>
    <lineage>
        <taxon>Bacteria</taxon>
        <taxon>Bacillati</taxon>
        <taxon>Bacillota</taxon>
        <taxon>Clostridia</taxon>
        <taxon>Eubacteriales</taxon>
        <taxon>Clostridiaceae</taxon>
        <taxon>Clostridium</taxon>
    </lineage>
</organism>
<dbReference type="EMBL" id="WOFV02000035">
    <property type="protein sequence ID" value="NAS18499.1"/>
    <property type="molecule type" value="Genomic_DNA"/>
</dbReference>
<evidence type="ECO:0000313" key="1">
    <source>
        <dbReference type="EMBL" id="GEQ21258.1"/>
    </source>
</evidence>
<proteinExistence type="predicted"/>
<dbReference type="EMBL" id="BKBC01000019">
    <property type="protein sequence ID" value="GEQ21258.1"/>
    <property type="molecule type" value="Genomic_DNA"/>
</dbReference>
<protein>
    <submittedName>
        <fullName evidence="1 2">Cyclase</fullName>
    </submittedName>
</protein>
<dbReference type="Gene3D" id="3.50.30.50">
    <property type="entry name" value="Putative cyclase"/>
    <property type="match status" value="1"/>
</dbReference>
<dbReference type="Pfam" id="PF04199">
    <property type="entry name" value="Cyclase"/>
    <property type="match status" value="1"/>
</dbReference>
<dbReference type="Proteomes" id="UP000474042">
    <property type="component" value="Unassembled WGS sequence"/>
</dbReference>
<dbReference type="GO" id="GO:0004061">
    <property type="term" value="F:arylformamidase activity"/>
    <property type="evidence" value="ECO:0007669"/>
    <property type="project" value="InterPro"/>
</dbReference>
<evidence type="ECO:0000313" key="4">
    <source>
        <dbReference type="Proteomes" id="UP000474042"/>
    </source>
</evidence>
<dbReference type="InterPro" id="IPR037175">
    <property type="entry name" value="KFase_sf"/>
</dbReference>
<name>A0A512TMM9_CLOBU</name>
<dbReference type="GO" id="GO:0019441">
    <property type="term" value="P:L-tryptophan catabolic process to kynurenine"/>
    <property type="evidence" value="ECO:0007669"/>
    <property type="project" value="InterPro"/>
</dbReference>
<dbReference type="InterPro" id="IPR007325">
    <property type="entry name" value="KFase/CYL"/>
</dbReference>
<dbReference type="PANTHER" id="PTHR31118">
    <property type="entry name" value="CYCLASE-LIKE PROTEIN 2"/>
    <property type="match status" value="1"/>
</dbReference>
<reference evidence="1 3" key="1">
    <citation type="submission" date="2019-07" db="EMBL/GenBank/DDBJ databases">
        <title>Whole genome shotgun sequence of Clostridium butyricum NBRC 3858.</title>
        <authorList>
            <person name="Hosoyama A."/>
            <person name="Uohara A."/>
            <person name="Ohji S."/>
            <person name="Ichikawa N."/>
        </authorList>
    </citation>
    <scope>NUCLEOTIDE SEQUENCE [LARGE SCALE GENOMIC DNA]</scope>
    <source>
        <strain evidence="1 3">NBRC 3858</strain>
    </source>
</reference>
<dbReference type="SUPFAM" id="SSF102198">
    <property type="entry name" value="Putative cyclase"/>
    <property type="match status" value="1"/>
</dbReference>
<evidence type="ECO:0000313" key="2">
    <source>
        <dbReference type="EMBL" id="NAS18499.1"/>
    </source>
</evidence>
<dbReference type="RefSeq" id="WP_146868377.1">
    <property type="nucleotide sequence ID" value="NZ_BKBC01000019.1"/>
</dbReference>
<sequence length="217" mass="24645">MKILKIVDLTLKLTEDTPIYPGDPKPKIETATTIDKEGYNLCEIKIGSQSGSHVDAPYHVRNDGKTLDKIPLDIFWGKAVVIDVTNKGEEEEITPDDIKPYINNIINNTIVLFRTDWYKNIGKPEFFKHPYVAFETAEILIKKGVKFICIDTINVDKSQGNFFPVHHLFSEMGLIIGENMAYFDFIDFDNPYICCLPLNLCNMDGAPARIIAMKLNE</sequence>
<reference evidence="2 4" key="2">
    <citation type="submission" date="2020-01" db="EMBL/GenBank/DDBJ databases">
        <title>Genome sequence of a 1,3-propanediol producer, Clostridium butyricum S3.</title>
        <authorList>
            <person name="Zhou J."/>
        </authorList>
    </citation>
    <scope>NUCLEOTIDE SEQUENCE [LARGE SCALE GENOMIC DNA]</scope>
    <source>
        <strain evidence="2 4">S3</strain>
    </source>
</reference>
<dbReference type="AlphaFoldDB" id="A0A512TMM9"/>
<gene>
    <name evidence="1" type="ORF">CBU02nite_17640</name>
    <name evidence="2" type="ORF">GND98_011610</name>
</gene>
<evidence type="ECO:0000313" key="3">
    <source>
        <dbReference type="Proteomes" id="UP000321089"/>
    </source>
</evidence>